<proteinExistence type="predicted"/>
<accession>A3LWE5</accession>
<keyword evidence="1" id="KW-0521">NADP</keyword>
<gene>
    <name evidence="4" type="ORF">PICST_60459</name>
</gene>
<dbReference type="InParanoid" id="A3LWE5"/>
<dbReference type="AlphaFoldDB" id="A3LWE5"/>
<dbReference type="RefSeq" id="XP_001384987.2">
    <property type="nucleotide sequence ID" value="XM_001384950.1"/>
</dbReference>
<dbReference type="Gene3D" id="3.90.25.10">
    <property type="entry name" value="UDP-galactose 4-epimerase, domain 1"/>
    <property type="match status" value="1"/>
</dbReference>
<dbReference type="Proteomes" id="UP000002258">
    <property type="component" value="Chromosome 5"/>
</dbReference>
<protein>
    <submittedName>
        <fullName evidence="4">2'-hydroxyisoflavone reductase</fullName>
    </submittedName>
</protein>
<dbReference type="EMBL" id="CP000499">
    <property type="protein sequence ID" value="ABN66958.2"/>
    <property type="molecule type" value="Genomic_DNA"/>
</dbReference>
<dbReference type="STRING" id="322104.A3LWE5"/>
<dbReference type="Pfam" id="PF05368">
    <property type="entry name" value="NmrA"/>
    <property type="match status" value="1"/>
</dbReference>
<feature type="domain" description="NmrA-like" evidence="3">
    <location>
        <begin position="4"/>
        <end position="245"/>
    </location>
</feature>
<keyword evidence="5" id="KW-1185">Reference proteome</keyword>
<dbReference type="GO" id="GO:0016491">
    <property type="term" value="F:oxidoreductase activity"/>
    <property type="evidence" value="ECO:0007669"/>
    <property type="project" value="UniProtKB-KW"/>
</dbReference>
<evidence type="ECO:0000259" key="3">
    <source>
        <dbReference type="Pfam" id="PF05368"/>
    </source>
</evidence>
<dbReference type="InterPro" id="IPR036291">
    <property type="entry name" value="NAD(P)-bd_dom_sf"/>
</dbReference>
<name>A3LWE5_PICST</name>
<dbReference type="PANTHER" id="PTHR47706">
    <property type="entry name" value="NMRA-LIKE FAMILY PROTEIN"/>
    <property type="match status" value="1"/>
</dbReference>
<dbReference type="KEGG" id="pic:PICST_60459"/>
<dbReference type="PANTHER" id="PTHR47706:SF9">
    <property type="entry name" value="NMRA-LIKE DOMAIN-CONTAINING PROTEIN-RELATED"/>
    <property type="match status" value="1"/>
</dbReference>
<dbReference type="InterPro" id="IPR008030">
    <property type="entry name" value="NmrA-like"/>
</dbReference>
<evidence type="ECO:0000256" key="1">
    <source>
        <dbReference type="ARBA" id="ARBA00022857"/>
    </source>
</evidence>
<keyword evidence="2" id="KW-0560">Oxidoreductase</keyword>
<dbReference type="Gene3D" id="3.40.50.720">
    <property type="entry name" value="NAD(P)-binding Rossmann-like Domain"/>
    <property type="match status" value="1"/>
</dbReference>
<dbReference type="GeneID" id="4839348"/>
<dbReference type="InterPro" id="IPR051609">
    <property type="entry name" value="NmrA/Isoflavone_reductase-like"/>
</dbReference>
<organism evidence="4 5">
    <name type="scientific">Scheffersomyces stipitis (strain ATCC 58785 / CBS 6054 / NBRC 10063 / NRRL Y-11545)</name>
    <name type="common">Yeast</name>
    <name type="synonym">Pichia stipitis</name>
    <dbReference type="NCBI Taxonomy" id="322104"/>
    <lineage>
        <taxon>Eukaryota</taxon>
        <taxon>Fungi</taxon>
        <taxon>Dikarya</taxon>
        <taxon>Ascomycota</taxon>
        <taxon>Saccharomycotina</taxon>
        <taxon>Pichiomycetes</taxon>
        <taxon>Debaryomycetaceae</taxon>
        <taxon>Scheffersomyces</taxon>
    </lineage>
</organism>
<dbReference type="OrthoDB" id="9974981at2759"/>
<sequence length="296" mass="33203">MSKVSVAFFGITGFLGNPIIEAFETGKFDDKIELPIKVVTRKELPSTDRIQYIVGNLDDESVDSLAQKLDGTDVIVELLAVNPALFKIVEKIVQKVRPKLFIPSEFGVDIDQVNTYVPGFWSVKSDHVEHVRESGIKTVSVVTAEFAVPGSFLYEWVAQVGIDVKEKTITHFGDPNTKITICKLADIANSVLSLITLDPQTIPDTVRIQSDEVTFQDVIDRYVQTHNVELKVVKTIPKEQVAKDILTRFESGFSPDDIFFYLQAIASQGTDKGMHFTEIHNELVNPGESLWKWEKF</sequence>
<evidence type="ECO:0000313" key="5">
    <source>
        <dbReference type="Proteomes" id="UP000002258"/>
    </source>
</evidence>
<evidence type="ECO:0000313" key="4">
    <source>
        <dbReference type="EMBL" id="ABN66958.2"/>
    </source>
</evidence>
<dbReference type="HOGENOM" id="CLU_058266_0_0_1"/>
<dbReference type="SUPFAM" id="SSF51735">
    <property type="entry name" value="NAD(P)-binding Rossmann-fold domains"/>
    <property type="match status" value="1"/>
</dbReference>
<dbReference type="eggNOG" id="ENOG502S12R">
    <property type="taxonomic scope" value="Eukaryota"/>
</dbReference>
<evidence type="ECO:0000256" key="2">
    <source>
        <dbReference type="ARBA" id="ARBA00023002"/>
    </source>
</evidence>
<dbReference type="OMA" id="IHTHNEL"/>
<reference evidence="4 5" key="1">
    <citation type="journal article" date="2007" name="Nat. Biotechnol.">
        <title>Genome sequence of the lignocellulose-bioconverting and xylose-fermenting yeast Pichia stipitis.</title>
        <authorList>
            <person name="Jeffries T.W."/>
            <person name="Grigoriev I.V."/>
            <person name="Grimwood J."/>
            <person name="Laplaza J.M."/>
            <person name="Aerts A."/>
            <person name="Salamov A."/>
            <person name="Schmutz J."/>
            <person name="Lindquist E."/>
            <person name="Dehal P."/>
            <person name="Shapiro H."/>
            <person name="Jin Y.S."/>
            <person name="Passoth V."/>
            <person name="Richardson P.M."/>
        </authorList>
    </citation>
    <scope>NUCLEOTIDE SEQUENCE [LARGE SCALE GENOMIC DNA]</scope>
    <source>
        <strain evidence="5">ATCC 58785 / CBS 6054 / NBRC 10063 / NRRL Y-11545</strain>
    </source>
</reference>